<keyword evidence="3" id="KW-1185">Reference proteome</keyword>
<sequence>MLTTSNRSNEGGEGSANSLRLGDAYGHHGSPPLVSLDDSPRVHSTHRHERISGTSRRPYTHHRPIPFYRERTSTPLRVYNARALTPDLQPLHIHCPLPLPLQSTDTFAPTHSSPFTAPTADIISALACACAPSPPSRSHQYNKDASTLAHLSMLFSSSLSRPTFTAEPLGRRQGVAASSSFPIIPILHLPPCPGPRVPRPPYSTTDLPSFSSPLKR</sequence>
<protein>
    <submittedName>
        <fullName evidence="2">Uncharacterized protein</fullName>
    </submittedName>
</protein>
<feature type="region of interest" description="Disordered" evidence="1">
    <location>
        <begin position="1"/>
        <end position="64"/>
    </location>
</feature>
<comment type="caution">
    <text evidence="2">The sequence shown here is derived from an EMBL/GenBank/DDBJ whole genome shotgun (WGS) entry which is preliminary data.</text>
</comment>
<evidence type="ECO:0000256" key="1">
    <source>
        <dbReference type="SAM" id="MobiDB-lite"/>
    </source>
</evidence>
<evidence type="ECO:0000313" key="2">
    <source>
        <dbReference type="EMBL" id="KAK7006353.1"/>
    </source>
</evidence>
<organism evidence="2 3">
    <name type="scientific">Favolaschia claudopus</name>
    <dbReference type="NCBI Taxonomy" id="2862362"/>
    <lineage>
        <taxon>Eukaryota</taxon>
        <taxon>Fungi</taxon>
        <taxon>Dikarya</taxon>
        <taxon>Basidiomycota</taxon>
        <taxon>Agaricomycotina</taxon>
        <taxon>Agaricomycetes</taxon>
        <taxon>Agaricomycetidae</taxon>
        <taxon>Agaricales</taxon>
        <taxon>Marasmiineae</taxon>
        <taxon>Mycenaceae</taxon>
        <taxon>Favolaschia</taxon>
    </lineage>
</organism>
<proteinExistence type="predicted"/>
<dbReference type="EMBL" id="JAWWNJ010000076">
    <property type="protein sequence ID" value="KAK7006353.1"/>
    <property type="molecule type" value="Genomic_DNA"/>
</dbReference>
<reference evidence="2 3" key="1">
    <citation type="journal article" date="2024" name="J Genomics">
        <title>Draft genome sequencing and assembly of Favolaschia claudopus CIRM-BRFM 2984 isolated from oak limbs.</title>
        <authorList>
            <person name="Navarro D."/>
            <person name="Drula E."/>
            <person name="Chaduli D."/>
            <person name="Cazenave R."/>
            <person name="Ahrendt S."/>
            <person name="Wang J."/>
            <person name="Lipzen A."/>
            <person name="Daum C."/>
            <person name="Barry K."/>
            <person name="Grigoriev I.V."/>
            <person name="Favel A."/>
            <person name="Rosso M.N."/>
            <person name="Martin F."/>
        </authorList>
    </citation>
    <scope>NUCLEOTIDE SEQUENCE [LARGE SCALE GENOMIC DNA]</scope>
    <source>
        <strain evidence="2 3">CIRM-BRFM 2984</strain>
    </source>
</reference>
<evidence type="ECO:0000313" key="3">
    <source>
        <dbReference type="Proteomes" id="UP001362999"/>
    </source>
</evidence>
<feature type="compositionally biased region" description="Polar residues" evidence="1">
    <location>
        <begin position="202"/>
        <end position="216"/>
    </location>
</feature>
<feature type="region of interest" description="Disordered" evidence="1">
    <location>
        <begin position="195"/>
        <end position="216"/>
    </location>
</feature>
<accession>A0AAW0AB19</accession>
<dbReference type="Proteomes" id="UP001362999">
    <property type="component" value="Unassembled WGS sequence"/>
</dbReference>
<dbReference type="AlphaFoldDB" id="A0AAW0AB19"/>
<gene>
    <name evidence="2" type="ORF">R3P38DRAFT_3214402</name>
</gene>
<name>A0AAW0AB19_9AGAR</name>